<protein>
    <submittedName>
        <fullName evidence="1">Uncharacterized protein</fullName>
    </submittedName>
</protein>
<sequence length="127" mass="14323">MINRALFRVVKLACLCVVSLGFMLGIGGSEVASNQGVEYVNCFPRQVASQLEHSEGSDVIFTGKMRITQPSWQDKYFSQAKGDVRFEVLLSSREVWIEHNELTRLTLSIPEGMTLECLQHLVKSQCR</sequence>
<organism evidence="1 2">
    <name type="scientific">Pseudoalteromonas piscicida</name>
    <dbReference type="NCBI Taxonomy" id="43662"/>
    <lineage>
        <taxon>Bacteria</taxon>
        <taxon>Pseudomonadati</taxon>
        <taxon>Pseudomonadota</taxon>
        <taxon>Gammaproteobacteria</taxon>
        <taxon>Alteromonadales</taxon>
        <taxon>Pseudoalteromonadaceae</taxon>
        <taxon>Pseudoalteromonas</taxon>
    </lineage>
</organism>
<dbReference type="RefSeq" id="WP_099642190.1">
    <property type="nucleotide sequence ID" value="NZ_NKHF01000050.1"/>
</dbReference>
<keyword evidence="2" id="KW-1185">Reference proteome</keyword>
<proteinExistence type="predicted"/>
<dbReference type="AlphaFoldDB" id="A0A2A5JQA9"/>
<accession>A0A2A5JQA9</accession>
<dbReference type="EMBL" id="NKHF01000050">
    <property type="protein sequence ID" value="PCK31633.1"/>
    <property type="molecule type" value="Genomic_DNA"/>
</dbReference>
<evidence type="ECO:0000313" key="1">
    <source>
        <dbReference type="EMBL" id="PCK31633.1"/>
    </source>
</evidence>
<dbReference type="OrthoDB" id="6294546at2"/>
<reference evidence="2" key="1">
    <citation type="journal article" date="2019" name="Genome Announc.">
        <title>Draft Genome Sequence of Pseudoalteromonas piscicida Strain 36Y ROTHPW, an Hypersaline Seawater Isolate from the South Coast of Sonora, Mexico.</title>
        <authorList>
            <person name="Sanchez-Diaz R."/>
            <person name="Molina-Garza Z.J."/>
            <person name="Cruz-Suarez L.E."/>
            <person name="Selvin J."/>
            <person name="Kiran G.S."/>
            <person name="Ibarra-Gamez J.C."/>
            <person name="Gomez-Gil B."/>
            <person name="Galaviz-Silva L."/>
        </authorList>
    </citation>
    <scope>NUCLEOTIDE SEQUENCE [LARGE SCALE GENOMIC DNA]</scope>
    <source>
        <strain evidence="2">36Y_RITHPW</strain>
    </source>
</reference>
<comment type="caution">
    <text evidence="1">The sequence shown here is derived from an EMBL/GenBank/DDBJ whole genome shotgun (WGS) entry which is preliminary data.</text>
</comment>
<name>A0A2A5JQA9_PSEO7</name>
<evidence type="ECO:0000313" key="2">
    <source>
        <dbReference type="Proteomes" id="UP000228621"/>
    </source>
</evidence>
<dbReference type="Proteomes" id="UP000228621">
    <property type="component" value="Unassembled WGS sequence"/>
</dbReference>
<gene>
    <name evidence="1" type="ORF">CEX98_11355</name>
</gene>